<evidence type="ECO:0000313" key="5">
    <source>
        <dbReference type="Proteomes" id="UP001642464"/>
    </source>
</evidence>
<dbReference type="Gene3D" id="3.90.70.10">
    <property type="entry name" value="Cysteine proteinases"/>
    <property type="match status" value="1"/>
</dbReference>
<dbReference type="EMBL" id="CAXAMM010000747">
    <property type="protein sequence ID" value="CAK8988757.1"/>
    <property type="molecule type" value="Genomic_DNA"/>
</dbReference>
<keyword evidence="5" id="KW-1185">Reference proteome</keyword>
<dbReference type="Pfam" id="PF00443">
    <property type="entry name" value="UCH"/>
    <property type="match status" value="1"/>
</dbReference>
<evidence type="ECO:0000259" key="2">
    <source>
        <dbReference type="Pfam" id="PF00443"/>
    </source>
</evidence>
<gene>
    <name evidence="3" type="ORF">SCF082_LOCUS1518</name>
    <name evidence="4" type="ORF">SCF082_LOCUS1526</name>
</gene>
<comment type="caution">
    <text evidence="3">The sequence shown here is derived from an EMBL/GenBank/DDBJ whole genome shotgun (WGS) entry which is preliminary data.</text>
</comment>
<feature type="domain" description="Peptidase C19 ubiquitin carboxyl-terminal hydrolase" evidence="2">
    <location>
        <begin position="253"/>
        <end position="321"/>
    </location>
</feature>
<evidence type="ECO:0000313" key="3">
    <source>
        <dbReference type="EMBL" id="CAK8988757.1"/>
    </source>
</evidence>
<reference evidence="3 5" key="1">
    <citation type="submission" date="2024-02" db="EMBL/GenBank/DDBJ databases">
        <authorList>
            <person name="Chen Y."/>
            <person name="Shah S."/>
            <person name="Dougan E. K."/>
            <person name="Thang M."/>
            <person name="Chan C."/>
        </authorList>
    </citation>
    <scope>NUCLEOTIDE SEQUENCE [LARGE SCALE GENOMIC DNA]</scope>
</reference>
<name>A0ABP0HFV0_9DINO</name>
<proteinExistence type="predicted"/>
<dbReference type="GO" id="GO:0006508">
    <property type="term" value="P:proteolysis"/>
    <property type="evidence" value="ECO:0007669"/>
    <property type="project" value="UniProtKB-KW"/>
</dbReference>
<evidence type="ECO:0000313" key="4">
    <source>
        <dbReference type="EMBL" id="CAK8988781.1"/>
    </source>
</evidence>
<dbReference type="GO" id="GO:0008233">
    <property type="term" value="F:peptidase activity"/>
    <property type="evidence" value="ECO:0007669"/>
    <property type="project" value="UniProtKB-KW"/>
</dbReference>
<dbReference type="InterPro" id="IPR038765">
    <property type="entry name" value="Papain-like_cys_pep_sf"/>
</dbReference>
<accession>A0ABP0HFV0</accession>
<keyword evidence="3" id="KW-0645">Protease</keyword>
<dbReference type="InterPro" id="IPR001394">
    <property type="entry name" value="Peptidase_C19_UCH"/>
</dbReference>
<dbReference type="EMBL" id="CAXAMM010000758">
    <property type="protein sequence ID" value="CAK8988781.1"/>
    <property type="molecule type" value="Genomic_DNA"/>
</dbReference>
<keyword evidence="3" id="KW-0378">Hydrolase</keyword>
<feature type="region of interest" description="Disordered" evidence="1">
    <location>
        <begin position="178"/>
        <end position="209"/>
    </location>
</feature>
<protein>
    <submittedName>
        <fullName evidence="3">Ubiquitin carboxyl-terminal hydrolase 6 (Deubiquitinating enzyme 6) (Proto-oncogene TRE-2) (Ubiquitin thioesterase 6) (Ubiquitin-specific-processing protease 6)</fullName>
    </submittedName>
</protein>
<evidence type="ECO:0000256" key="1">
    <source>
        <dbReference type="SAM" id="MobiDB-lite"/>
    </source>
</evidence>
<dbReference type="Proteomes" id="UP001642464">
    <property type="component" value="Unassembled WGS sequence"/>
</dbReference>
<organism evidence="3 5">
    <name type="scientific">Durusdinium trenchii</name>
    <dbReference type="NCBI Taxonomy" id="1381693"/>
    <lineage>
        <taxon>Eukaryota</taxon>
        <taxon>Sar</taxon>
        <taxon>Alveolata</taxon>
        <taxon>Dinophyceae</taxon>
        <taxon>Suessiales</taxon>
        <taxon>Symbiodiniaceae</taxon>
        <taxon>Durusdinium</taxon>
    </lineage>
</organism>
<dbReference type="SUPFAM" id="SSF54001">
    <property type="entry name" value="Cysteine proteinases"/>
    <property type="match status" value="1"/>
</dbReference>
<sequence>MDEFLEGKAESPKGGEWFGDRFGVVRVEDEGNGWDAGAFLLETMKDGEWPRDRDTEAGPLVEDAPTEEAPRCLHRAGIDLGSTFQERPSLVSRALKWEIGLRPRPLGPVNGCREARLRPSSVGDRRGTIVDVVLRQTSTSSTPSQVKVHFDSTVYKSDEWINTQRLALLGRPKGPGIGVARDAWGPSSSDRRGRTGKTRKNGGGLEKNFGKWAEESGRLPASLVLQAMRMSPTPRFSGSTFRVVGSRPFEKREYFLCSQHLAESKERARSSSLKGKFAQEFGSVLLELWSGKGSVVSPNNLKRTIDQFAPQFAGYEQHDAQVKGRESLAGDPS</sequence>